<protein>
    <submittedName>
        <fullName evidence="5">Transcriptional regulator, LysR family</fullName>
    </submittedName>
</protein>
<dbReference type="Pfam" id="PF03466">
    <property type="entry name" value="LysR_substrate"/>
    <property type="match status" value="1"/>
</dbReference>
<keyword evidence="2" id="KW-0805">Transcription regulation</keyword>
<dbReference type="STRING" id="69.GLE_0775"/>
<accession>A0A0S2DC82</accession>
<reference evidence="5 6" key="1">
    <citation type="submission" date="2015-11" db="EMBL/GenBank/DDBJ databases">
        <title>Genome sequences of Lysobacter enzymogenes strain C3 and Lysobacter antibioticus ATCC 29479.</title>
        <authorList>
            <person name="Kobayashi D.Y."/>
        </authorList>
    </citation>
    <scope>NUCLEOTIDE SEQUENCE [LARGE SCALE GENOMIC DNA]</scope>
    <source>
        <strain evidence="5 6">C3</strain>
    </source>
</reference>
<evidence type="ECO:0000313" key="6">
    <source>
        <dbReference type="Proteomes" id="UP000061569"/>
    </source>
</evidence>
<dbReference type="InterPro" id="IPR036388">
    <property type="entry name" value="WH-like_DNA-bd_sf"/>
</dbReference>
<dbReference type="GO" id="GO:0043565">
    <property type="term" value="F:sequence-specific DNA binding"/>
    <property type="evidence" value="ECO:0007669"/>
    <property type="project" value="TreeGrafter"/>
</dbReference>
<evidence type="ECO:0000256" key="4">
    <source>
        <dbReference type="ARBA" id="ARBA00023163"/>
    </source>
</evidence>
<dbReference type="FunFam" id="1.10.10.10:FF:000001">
    <property type="entry name" value="LysR family transcriptional regulator"/>
    <property type="match status" value="1"/>
</dbReference>
<keyword evidence="4" id="KW-0804">Transcription</keyword>
<evidence type="ECO:0000256" key="1">
    <source>
        <dbReference type="ARBA" id="ARBA00009437"/>
    </source>
</evidence>
<evidence type="ECO:0000313" key="5">
    <source>
        <dbReference type="EMBL" id="ALN56133.1"/>
    </source>
</evidence>
<comment type="similarity">
    <text evidence="1">Belongs to the LysR transcriptional regulatory family.</text>
</comment>
<dbReference type="Proteomes" id="UP000061569">
    <property type="component" value="Chromosome"/>
</dbReference>
<proteinExistence type="inferred from homology"/>
<dbReference type="OrthoDB" id="9810065at2"/>
<dbReference type="EMBL" id="CP013140">
    <property type="protein sequence ID" value="ALN56133.1"/>
    <property type="molecule type" value="Genomic_DNA"/>
</dbReference>
<evidence type="ECO:0000256" key="3">
    <source>
        <dbReference type="ARBA" id="ARBA00023125"/>
    </source>
</evidence>
<dbReference type="FunFam" id="3.40.190.290:FF:000001">
    <property type="entry name" value="Transcriptional regulator, LysR family"/>
    <property type="match status" value="1"/>
</dbReference>
<dbReference type="GO" id="GO:0006351">
    <property type="term" value="P:DNA-templated transcription"/>
    <property type="evidence" value="ECO:0007669"/>
    <property type="project" value="TreeGrafter"/>
</dbReference>
<dbReference type="SUPFAM" id="SSF46785">
    <property type="entry name" value="Winged helix' DNA-binding domain"/>
    <property type="match status" value="1"/>
</dbReference>
<dbReference type="KEGG" id="lez:GLE_0775"/>
<dbReference type="PANTHER" id="PTHR30537">
    <property type="entry name" value="HTH-TYPE TRANSCRIPTIONAL REGULATOR"/>
    <property type="match status" value="1"/>
</dbReference>
<dbReference type="GO" id="GO:0003700">
    <property type="term" value="F:DNA-binding transcription factor activity"/>
    <property type="evidence" value="ECO:0007669"/>
    <property type="project" value="InterPro"/>
</dbReference>
<gene>
    <name evidence="5" type="ORF">GLE_0775</name>
</gene>
<dbReference type="Gene3D" id="3.40.190.290">
    <property type="match status" value="1"/>
</dbReference>
<dbReference type="AlphaFoldDB" id="A0A0S2DC82"/>
<keyword evidence="3" id="KW-0238">DNA-binding</keyword>
<dbReference type="InterPro" id="IPR005119">
    <property type="entry name" value="LysR_subst-bd"/>
</dbReference>
<organism evidence="5 6">
    <name type="scientific">Lysobacter enzymogenes</name>
    <dbReference type="NCBI Taxonomy" id="69"/>
    <lineage>
        <taxon>Bacteria</taxon>
        <taxon>Pseudomonadati</taxon>
        <taxon>Pseudomonadota</taxon>
        <taxon>Gammaproteobacteria</taxon>
        <taxon>Lysobacterales</taxon>
        <taxon>Lysobacteraceae</taxon>
        <taxon>Lysobacter</taxon>
    </lineage>
</organism>
<dbReference type="CDD" id="cd08422">
    <property type="entry name" value="PBP2_CrgA_like"/>
    <property type="match status" value="1"/>
</dbReference>
<dbReference type="Pfam" id="PF00126">
    <property type="entry name" value="HTH_1"/>
    <property type="match status" value="1"/>
</dbReference>
<evidence type="ECO:0000256" key="2">
    <source>
        <dbReference type="ARBA" id="ARBA00023015"/>
    </source>
</evidence>
<dbReference type="PROSITE" id="PS50931">
    <property type="entry name" value="HTH_LYSR"/>
    <property type="match status" value="1"/>
</dbReference>
<dbReference type="PATRIC" id="fig|69.6.peg.764"/>
<dbReference type="InterPro" id="IPR036390">
    <property type="entry name" value="WH_DNA-bd_sf"/>
</dbReference>
<dbReference type="Gene3D" id="1.10.10.10">
    <property type="entry name" value="Winged helix-like DNA-binding domain superfamily/Winged helix DNA-binding domain"/>
    <property type="match status" value="1"/>
</dbReference>
<dbReference type="InterPro" id="IPR000847">
    <property type="entry name" value="LysR_HTH_N"/>
</dbReference>
<dbReference type="InterPro" id="IPR058163">
    <property type="entry name" value="LysR-type_TF_proteobact-type"/>
</dbReference>
<dbReference type="PANTHER" id="PTHR30537:SF5">
    <property type="entry name" value="HTH-TYPE TRANSCRIPTIONAL ACTIVATOR TTDR-RELATED"/>
    <property type="match status" value="1"/>
</dbReference>
<dbReference type="SUPFAM" id="SSF53850">
    <property type="entry name" value="Periplasmic binding protein-like II"/>
    <property type="match status" value="1"/>
</dbReference>
<name>A0A0S2DC82_LYSEN</name>
<sequence length="331" mass="35803">MSAGLYSELEAFDAVLRHGSFTAAARQLELTPGAITRRLNALEARLGVKLLNRSTRRLSLTEAGRDYHAEVAPALAQILAAGERARDRAAQPRGELRVSLPMNFGRLYVMPHLGEFLARHPGIELDVQFDDRFVDLIGEGFDCAIRIGALADSRLIARRIAQTRRILVAAPQYLARRGVPTAPAQLSEHDCLHYTLFRGNASWEFHGRGEPLRIPVRGRLRANYGAPLVDAALRGEGILQTATFAVAQELAAGRLVEVLPDWSLLPIGIHAVYPGREYRPRKVEAFVAFLEQIVGAPAVWDRIIVGAAGADAGLADAGFDGAAEAGAATAP</sequence>